<sequence>MNTAHHQGARRLEAALERATGRAWRANALASSGFCAVWRIDDGRDSAFLKSAGGAEGALLQAEVQGLRALAATRTVRVPEVLWLHTDAESGLSLLGLEWLDLRPPAAGFGARFGRVMAALHAAAVPVLPGEARYGWPADNWLGATPQCNRPCRDWIDFFNCQRLGALCSRLRQAGSGCAALCDGVDQVIASWPALFDDGYAPQPSLLHGDLWSGNWGMLASGEPVVFDPAVYIGDAEAELAMMDLFGGPPPAFWSAYAAAGRGLHPGYARRRPVYQLYHLLNHALLFGGGYAAQAQSVAQQVLRGLG</sequence>
<dbReference type="Proteomes" id="UP000183649">
    <property type="component" value="Unassembled WGS sequence"/>
</dbReference>
<dbReference type="AlphaFoldDB" id="A0A0K6I8F9"/>
<dbReference type="STRING" id="339866.GCA_001418255_02475"/>
<dbReference type="PIRSF" id="PIRSF006221">
    <property type="entry name" value="Ketosamine-3-kinase"/>
    <property type="match status" value="1"/>
</dbReference>
<dbReference type="InterPro" id="IPR016477">
    <property type="entry name" value="Fructo-/Ketosamine-3-kinase"/>
</dbReference>
<protein>
    <submittedName>
        <fullName evidence="3">Fructosamine-3-kinase</fullName>
    </submittedName>
</protein>
<gene>
    <name evidence="3" type="ORF">Ga0061069_10977</name>
</gene>
<dbReference type="GO" id="GO:0016301">
    <property type="term" value="F:kinase activity"/>
    <property type="evidence" value="ECO:0007669"/>
    <property type="project" value="UniProtKB-UniRule"/>
</dbReference>
<organism evidence="3 4">
    <name type="scientific">Thiomonas bhubaneswarensis</name>
    <dbReference type="NCBI Taxonomy" id="339866"/>
    <lineage>
        <taxon>Bacteria</taxon>
        <taxon>Pseudomonadati</taxon>
        <taxon>Pseudomonadota</taxon>
        <taxon>Betaproteobacteria</taxon>
        <taxon>Burkholderiales</taxon>
        <taxon>Thiomonas</taxon>
    </lineage>
</organism>
<dbReference type="PANTHER" id="PTHR12149">
    <property type="entry name" value="FRUCTOSAMINE 3 KINASE-RELATED PROTEIN"/>
    <property type="match status" value="1"/>
</dbReference>
<keyword evidence="2 3" id="KW-0418">Kinase</keyword>
<keyword evidence="2" id="KW-0808">Transferase</keyword>
<name>A0A0K6I8F9_9BURK</name>
<keyword evidence="4" id="KW-1185">Reference proteome</keyword>
<proteinExistence type="inferred from homology"/>
<dbReference type="PANTHER" id="PTHR12149:SF8">
    <property type="entry name" value="PROTEIN-RIBULOSAMINE 3-KINASE"/>
    <property type="match status" value="1"/>
</dbReference>
<dbReference type="Pfam" id="PF03881">
    <property type="entry name" value="Fructosamin_kin"/>
    <property type="match status" value="1"/>
</dbReference>
<dbReference type="OrthoDB" id="5291879at2"/>
<dbReference type="Gene3D" id="3.90.1200.10">
    <property type="match status" value="1"/>
</dbReference>
<evidence type="ECO:0000313" key="3">
    <source>
        <dbReference type="EMBL" id="CUA99338.1"/>
    </source>
</evidence>
<evidence type="ECO:0000256" key="2">
    <source>
        <dbReference type="PIRNR" id="PIRNR006221"/>
    </source>
</evidence>
<dbReference type="EMBL" id="CYHF01000009">
    <property type="protein sequence ID" value="CUA99338.1"/>
    <property type="molecule type" value="Genomic_DNA"/>
</dbReference>
<evidence type="ECO:0000256" key="1">
    <source>
        <dbReference type="ARBA" id="ARBA00009460"/>
    </source>
</evidence>
<reference evidence="4" key="1">
    <citation type="submission" date="2015-08" db="EMBL/GenBank/DDBJ databases">
        <authorList>
            <person name="Varghese N."/>
        </authorList>
    </citation>
    <scope>NUCLEOTIDE SEQUENCE [LARGE SCALE GENOMIC DNA]</scope>
    <source>
        <strain evidence="4">DSM 18181</strain>
    </source>
</reference>
<evidence type="ECO:0000313" key="4">
    <source>
        <dbReference type="Proteomes" id="UP000183649"/>
    </source>
</evidence>
<dbReference type="RefSeq" id="WP_055451326.1">
    <property type="nucleotide sequence ID" value="NZ_CYHF01000009.1"/>
</dbReference>
<accession>A0A0K6I8F9</accession>
<dbReference type="SUPFAM" id="SSF56112">
    <property type="entry name" value="Protein kinase-like (PK-like)"/>
    <property type="match status" value="1"/>
</dbReference>
<dbReference type="Gene3D" id="3.30.200.20">
    <property type="entry name" value="Phosphorylase Kinase, domain 1"/>
    <property type="match status" value="1"/>
</dbReference>
<dbReference type="InterPro" id="IPR011009">
    <property type="entry name" value="Kinase-like_dom_sf"/>
</dbReference>
<comment type="similarity">
    <text evidence="1 2">Belongs to the fructosamine kinase family.</text>
</comment>